<dbReference type="CGD" id="CAL0000166227">
    <property type="gene designation" value="Cd36_63130"/>
</dbReference>
<dbReference type="PANTHER" id="PTHR47808">
    <property type="entry name" value="INNER NUCLEAR MEMBRANE PROTEIN HEH2-RELATED"/>
    <property type="match status" value="1"/>
</dbReference>
<feature type="compositionally biased region" description="Polar residues" evidence="7">
    <location>
        <begin position="458"/>
        <end position="472"/>
    </location>
</feature>
<keyword evidence="5 8" id="KW-0472">Membrane</keyword>
<dbReference type="VEuPathDB" id="FungiDB:CD36_63130"/>
<evidence type="ECO:0000259" key="9">
    <source>
        <dbReference type="Pfam" id="PF09402"/>
    </source>
</evidence>
<keyword evidence="4 8" id="KW-1133">Transmembrane helix</keyword>
<dbReference type="eggNOG" id="ENOG502QVG5">
    <property type="taxonomic scope" value="Eukaryota"/>
</dbReference>
<feature type="transmembrane region" description="Helical" evidence="8">
    <location>
        <begin position="584"/>
        <end position="605"/>
    </location>
</feature>
<keyword evidence="2" id="KW-0597">Phosphoprotein</keyword>
<feature type="compositionally biased region" description="Acidic residues" evidence="7">
    <location>
        <begin position="307"/>
        <end position="318"/>
    </location>
</feature>
<dbReference type="InterPro" id="IPR044780">
    <property type="entry name" value="Heh2/Src1"/>
</dbReference>
<evidence type="ECO:0000313" key="11">
    <source>
        <dbReference type="CGD" id="CAL0000166227"/>
    </source>
</evidence>
<feature type="compositionally biased region" description="Low complexity" evidence="7">
    <location>
        <begin position="158"/>
        <end position="177"/>
    </location>
</feature>
<feature type="compositionally biased region" description="Acidic residues" evidence="7">
    <location>
        <begin position="544"/>
        <end position="554"/>
    </location>
</feature>
<dbReference type="GO" id="GO:0005637">
    <property type="term" value="C:nuclear inner membrane"/>
    <property type="evidence" value="ECO:0007669"/>
    <property type="project" value="UniProtKB-SubCell"/>
</dbReference>
<feature type="compositionally biased region" description="Basic and acidic residues" evidence="7">
    <location>
        <begin position="474"/>
        <end position="490"/>
    </location>
</feature>
<evidence type="ECO:0000256" key="5">
    <source>
        <dbReference type="ARBA" id="ARBA00023136"/>
    </source>
</evidence>
<dbReference type="OrthoDB" id="2503928at2759"/>
<evidence type="ECO:0000256" key="4">
    <source>
        <dbReference type="ARBA" id="ARBA00022989"/>
    </source>
</evidence>
<feature type="compositionally biased region" description="Basic residues" evidence="7">
    <location>
        <begin position="365"/>
        <end position="378"/>
    </location>
</feature>
<dbReference type="HOGENOM" id="CLU_010838_0_1_1"/>
<name>B9WIY9_CANDC</name>
<proteinExistence type="predicted"/>
<accession>B9WIY9</accession>
<feature type="compositionally biased region" description="Low complexity" evidence="7">
    <location>
        <begin position="123"/>
        <end position="139"/>
    </location>
</feature>
<evidence type="ECO:0000313" key="12">
    <source>
        <dbReference type="EMBL" id="CAX41207.1"/>
    </source>
</evidence>
<feature type="compositionally biased region" description="Basic and acidic residues" evidence="7">
    <location>
        <begin position="222"/>
        <end position="252"/>
    </location>
</feature>
<dbReference type="GO" id="GO:0034399">
    <property type="term" value="C:nuclear periphery"/>
    <property type="evidence" value="ECO:0007669"/>
    <property type="project" value="TreeGrafter"/>
</dbReference>
<dbReference type="Pfam" id="PF12949">
    <property type="entry name" value="HeH"/>
    <property type="match status" value="1"/>
</dbReference>
<dbReference type="AlphaFoldDB" id="B9WIY9"/>
<evidence type="ECO:0000256" key="2">
    <source>
        <dbReference type="ARBA" id="ARBA00022553"/>
    </source>
</evidence>
<evidence type="ECO:0000259" key="10">
    <source>
        <dbReference type="Pfam" id="PF12949"/>
    </source>
</evidence>
<reference evidence="12 13" key="1">
    <citation type="journal article" date="2009" name="Genome Res.">
        <title>Comparative genomics of the fungal pathogens Candida dubliniensis and Candida albicans.</title>
        <authorList>
            <person name="Jackson A.P."/>
            <person name="Gamble J.A."/>
            <person name="Yeomans T."/>
            <person name="Moran G.P."/>
            <person name="Saunders D."/>
            <person name="Harris D."/>
            <person name="Aslett M."/>
            <person name="Barrell J.F."/>
            <person name="Butler G."/>
            <person name="Citiulo F."/>
            <person name="Coleman D.C."/>
            <person name="de Groot P.W.J."/>
            <person name="Goodwin T.J."/>
            <person name="Quail M.A."/>
            <person name="McQuillan J."/>
            <person name="Munro C.A."/>
            <person name="Pain A."/>
            <person name="Poulter R.T."/>
            <person name="Rajandream M.A."/>
            <person name="Renauld H."/>
            <person name="Spiering M.J."/>
            <person name="Tivey A."/>
            <person name="Gow N.A.R."/>
            <person name="Barrell B."/>
            <person name="Sullivan D.J."/>
            <person name="Berriman M."/>
        </authorList>
    </citation>
    <scope>NUCLEOTIDE SEQUENCE [LARGE SCALE GENOMIC DNA]</scope>
    <source>
        <strain evidence="13">CD36 / ATCC MYA-646 / CBS 7987 / NCPF 3949 / NRRL Y-17841</strain>
    </source>
</reference>
<comment type="subcellular location">
    <subcellularLocation>
        <location evidence="1">Nucleus inner membrane</location>
    </subcellularLocation>
</comment>
<feature type="compositionally biased region" description="Basic and acidic residues" evidence="7">
    <location>
        <begin position="446"/>
        <end position="457"/>
    </location>
</feature>
<dbReference type="PANTHER" id="PTHR47808:SF2">
    <property type="entry name" value="LEM DOMAIN-CONTAINING PROTEIN 2"/>
    <property type="match status" value="1"/>
</dbReference>
<feature type="compositionally biased region" description="Polar residues" evidence="7">
    <location>
        <begin position="384"/>
        <end position="393"/>
    </location>
</feature>
<feature type="region of interest" description="Disordered" evidence="7">
    <location>
        <begin position="69"/>
        <end position="400"/>
    </location>
</feature>
<dbReference type="Gene3D" id="1.10.10.1180">
    <property type="entry name" value="MAN1, winged-helix domain"/>
    <property type="match status" value="1"/>
</dbReference>
<keyword evidence="3 8" id="KW-0812">Transmembrane</keyword>
<keyword evidence="13" id="KW-1185">Reference proteome</keyword>
<dbReference type="RefSeq" id="XP_002421051.1">
    <property type="nucleotide sequence ID" value="XM_002421006.1"/>
</dbReference>
<dbReference type="Proteomes" id="UP000002605">
    <property type="component" value="Chromosome 6"/>
</dbReference>
<evidence type="ECO:0000256" key="3">
    <source>
        <dbReference type="ARBA" id="ARBA00022692"/>
    </source>
</evidence>
<dbReference type="GeneID" id="8048598"/>
<dbReference type="InterPro" id="IPR018996">
    <property type="entry name" value="Man1/Src1-like_C"/>
</dbReference>
<evidence type="ECO:0000256" key="1">
    <source>
        <dbReference type="ARBA" id="ARBA00004540"/>
    </source>
</evidence>
<sequence length="934" mass="105337">MDHLKEDFDPTTFTVAQLRKVLNLHAIQYDSSAPKSTLIEIFNKEIAPNSKKLLSEYNAKVENMNDDGFVNASDVEKPSEKSTTSEKASTLFVSDTESDDSNEKINVSKSRNKTKKISKPKSRASSGTRNSTSRSTSRTKSPESESDTESKDDEAKPASRSSSRLSSRSNRSKPLNSLFDLDDSVLNIRKSSKNTKAKSRNTSKSKTKKTIESTPEVTESSDIEKEKVEQQAKKETEKVEQPAKKEIHKESTPENTNFSKENVFQSPPGSSTKKRKHQDAEEGDDSTLVKKIKPSQRTAEENRSLFEDDNDSDVEFIEEFIRTETKKKAPVARSGSTQTRAPSSSSKKEHKKKETSLISPGSASKIKKPKSSSKRVTPKKSGDRSVSSPTTNEKSFKSIEDETKDFDAELKKIQSKKNQSQASPDLAKSLGITIQGFEPPVVTPSKAKDLTPAKDESTPVTNIEKQSIGNNRTSRKETPKNLNRSNEKTKKTYTKIQTARKRSSNTSTPSAKIKSTKKLSPLVTKSALTPKPRLISLGSQKYETDDESDEEDISELTKPVSPTKNDSANASTKHFALPFSIRRLLLSMFLWVLICSGGLFGLWYYEQKYAVGYCGQEIDSPTFANSDNEYLNKLGQVLDTNFKPECINCPLHARCYTNLEIGCFEDFMEYKPWYDFIVPGHKKCIPDTKKAEKLEIMIDVALDLLRSKNAAIQCGQNPNDEESGIKLNDLHDLLLSMKAPYITIDEFEELWDRSVIELEKEPDIIKRHSNVATNEFTFDFDNAETESKDEYKILRSTSLSNISLKCQIRNSIMGSVTEHKYKLLGVALIIIITKIIQYKYKQYQLYSVKIDILYEEVLKKLKMQSNMSKENSEINSYIGASQLRDLILSNEDNLHQRITMWKDVSVKVEHNSNISSQIVENNGEIMKVWEYIGI</sequence>
<evidence type="ECO:0000256" key="6">
    <source>
        <dbReference type="ARBA" id="ARBA00023242"/>
    </source>
</evidence>
<feature type="domain" description="Man1/Src1-like C-terminal" evidence="9">
    <location>
        <begin position="593"/>
        <end position="933"/>
    </location>
</feature>
<protein>
    <submittedName>
        <fullName evidence="12">Inner nuclear membrane (INM) protein, putative</fullName>
    </submittedName>
</protein>
<dbReference type="CDD" id="cd12935">
    <property type="entry name" value="LEM_like"/>
    <property type="match status" value="1"/>
</dbReference>
<organism evidence="12 13">
    <name type="scientific">Candida dubliniensis (strain CD36 / ATCC MYA-646 / CBS 7987 / NCPF 3949 / NRRL Y-17841)</name>
    <name type="common">Yeast</name>
    <dbReference type="NCBI Taxonomy" id="573826"/>
    <lineage>
        <taxon>Eukaryota</taxon>
        <taxon>Fungi</taxon>
        <taxon>Dikarya</taxon>
        <taxon>Ascomycota</taxon>
        <taxon>Saccharomycotina</taxon>
        <taxon>Pichiomycetes</taxon>
        <taxon>Debaryomycetaceae</taxon>
        <taxon>Candida/Lodderomyces clade</taxon>
        <taxon>Candida</taxon>
    </lineage>
</organism>
<feature type="domain" description="HeH/LEM" evidence="10">
    <location>
        <begin position="10"/>
        <end position="44"/>
    </location>
</feature>
<keyword evidence="6" id="KW-0539">Nucleus</keyword>
<evidence type="ECO:0000256" key="8">
    <source>
        <dbReference type="SAM" id="Phobius"/>
    </source>
</evidence>
<feature type="compositionally biased region" description="Polar residues" evidence="7">
    <location>
        <begin position="253"/>
        <end position="271"/>
    </location>
</feature>
<dbReference type="GO" id="GO:0003682">
    <property type="term" value="F:chromatin binding"/>
    <property type="evidence" value="ECO:0007669"/>
    <property type="project" value="InterPro"/>
</dbReference>
<evidence type="ECO:0000313" key="13">
    <source>
        <dbReference type="Proteomes" id="UP000002605"/>
    </source>
</evidence>
<dbReference type="InterPro" id="IPR041885">
    <property type="entry name" value="MAN1_winged_helix_dom"/>
</dbReference>
<feature type="compositionally biased region" description="Basic and acidic residues" evidence="7">
    <location>
        <begin position="74"/>
        <end position="84"/>
    </location>
</feature>
<dbReference type="GO" id="GO:0071763">
    <property type="term" value="P:nuclear membrane organization"/>
    <property type="evidence" value="ECO:0007669"/>
    <property type="project" value="TreeGrafter"/>
</dbReference>
<feature type="region of interest" description="Disordered" evidence="7">
    <location>
        <begin position="437"/>
        <end position="519"/>
    </location>
</feature>
<dbReference type="Pfam" id="PF09402">
    <property type="entry name" value="MSC"/>
    <property type="match status" value="1"/>
</dbReference>
<feature type="compositionally biased region" description="Basic residues" evidence="7">
    <location>
        <begin position="190"/>
        <end position="208"/>
    </location>
</feature>
<feature type="compositionally biased region" description="Basic residues" evidence="7">
    <location>
        <begin position="110"/>
        <end position="122"/>
    </location>
</feature>
<feature type="region of interest" description="Disordered" evidence="7">
    <location>
        <begin position="534"/>
        <end position="567"/>
    </location>
</feature>
<dbReference type="GO" id="GO:0005783">
    <property type="term" value="C:endoplasmic reticulum"/>
    <property type="evidence" value="ECO:0007669"/>
    <property type="project" value="TreeGrafter"/>
</dbReference>
<dbReference type="EMBL" id="FM992693">
    <property type="protein sequence ID" value="CAX41207.1"/>
    <property type="molecule type" value="Genomic_DNA"/>
</dbReference>
<evidence type="ECO:0000256" key="7">
    <source>
        <dbReference type="SAM" id="MobiDB-lite"/>
    </source>
</evidence>
<dbReference type="InterPro" id="IPR025856">
    <property type="entry name" value="HeH/LEM_domain"/>
</dbReference>
<gene>
    <name evidence="11" type="ordered locus">Cd36_63130</name>
    <name evidence="12" type="ORF">CD36_63130</name>
</gene>
<dbReference type="KEGG" id="cdu:CD36_63130"/>